<gene>
    <name evidence="1" type="ORF">TNCT_392681</name>
</gene>
<evidence type="ECO:0000313" key="2">
    <source>
        <dbReference type="Proteomes" id="UP000887116"/>
    </source>
</evidence>
<keyword evidence="2" id="KW-1185">Reference proteome</keyword>
<name>A0A8X6HI80_TRICU</name>
<dbReference type="EMBL" id="BMAO01025568">
    <property type="protein sequence ID" value="GFR03544.1"/>
    <property type="molecule type" value="Genomic_DNA"/>
</dbReference>
<accession>A0A8X6HI80</accession>
<evidence type="ECO:0000313" key="1">
    <source>
        <dbReference type="EMBL" id="GFR03544.1"/>
    </source>
</evidence>
<sequence length="127" mass="14715">MSALTVFQNKEQSKEKLPLTQLRRNIADMLVMDHRFVKTLPGLHYYMGPAPGTEEKKLRTYTHTKKKYISLDVLFFLLSLPPLDHPLYVYRHHIAIGKKKLCMNGEGEESFRCVWSSAFGVITVVEF</sequence>
<dbReference type="Proteomes" id="UP000887116">
    <property type="component" value="Unassembled WGS sequence"/>
</dbReference>
<reference evidence="1" key="1">
    <citation type="submission" date="2020-07" db="EMBL/GenBank/DDBJ databases">
        <title>Multicomponent nature underlies the extraordinary mechanical properties of spider dragline silk.</title>
        <authorList>
            <person name="Kono N."/>
            <person name="Nakamura H."/>
            <person name="Mori M."/>
            <person name="Yoshida Y."/>
            <person name="Ohtoshi R."/>
            <person name="Malay A.D."/>
            <person name="Moran D.A.P."/>
            <person name="Tomita M."/>
            <person name="Numata K."/>
            <person name="Arakawa K."/>
        </authorList>
    </citation>
    <scope>NUCLEOTIDE SEQUENCE</scope>
</reference>
<protein>
    <submittedName>
        <fullName evidence="1">Uncharacterized protein</fullName>
    </submittedName>
</protein>
<organism evidence="1 2">
    <name type="scientific">Trichonephila clavata</name>
    <name type="common">Joro spider</name>
    <name type="synonym">Nephila clavata</name>
    <dbReference type="NCBI Taxonomy" id="2740835"/>
    <lineage>
        <taxon>Eukaryota</taxon>
        <taxon>Metazoa</taxon>
        <taxon>Ecdysozoa</taxon>
        <taxon>Arthropoda</taxon>
        <taxon>Chelicerata</taxon>
        <taxon>Arachnida</taxon>
        <taxon>Araneae</taxon>
        <taxon>Araneomorphae</taxon>
        <taxon>Entelegynae</taxon>
        <taxon>Araneoidea</taxon>
        <taxon>Nephilidae</taxon>
        <taxon>Trichonephila</taxon>
    </lineage>
</organism>
<comment type="caution">
    <text evidence="1">The sequence shown here is derived from an EMBL/GenBank/DDBJ whole genome shotgun (WGS) entry which is preliminary data.</text>
</comment>
<dbReference type="AlphaFoldDB" id="A0A8X6HI80"/>
<proteinExistence type="predicted"/>